<dbReference type="EMBL" id="AGNL01003815">
    <property type="protein sequence ID" value="EJK74284.1"/>
    <property type="molecule type" value="Genomic_DNA"/>
</dbReference>
<comment type="caution">
    <text evidence="2">The sequence shown here is derived from an EMBL/GenBank/DDBJ whole genome shotgun (WGS) entry which is preliminary data.</text>
</comment>
<dbReference type="AlphaFoldDB" id="K0TB04"/>
<accession>K0TB04</accession>
<reference evidence="2 3" key="1">
    <citation type="journal article" date="2012" name="Genome Biol.">
        <title>Genome and low-iron response of an oceanic diatom adapted to chronic iron limitation.</title>
        <authorList>
            <person name="Lommer M."/>
            <person name="Specht M."/>
            <person name="Roy A.S."/>
            <person name="Kraemer L."/>
            <person name="Andreson R."/>
            <person name="Gutowska M.A."/>
            <person name="Wolf J."/>
            <person name="Bergner S.V."/>
            <person name="Schilhabel M.B."/>
            <person name="Klostermeier U.C."/>
            <person name="Beiko R.G."/>
            <person name="Rosenstiel P."/>
            <person name="Hippler M."/>
            <person name="Laroche J."/>
        </authorList>
    </citation>
    <scope>NUCLEOTIDE SEQUENCE [LARGE SCALE GENOMIC DNA]</scope>
    <source>
        <strain evidence="2 3">CCMP1005</strain>
    </source>
</reference>
<evidence type="ECO:0000256" key="1">
    <source>
        <dbReference type="SAM" id="MobiDB-lite"/>
    </source>
</evidence>
<organism evidence="2 3">
    <name type="scientific">Thalassiosira oceanica</name>
    <name type="common">Marine diatom</name>
    <dbReference type="NCBI Taxonomy" id="159749"/>
    <lineage>
        <taxon>Eukaryota</taxon>
        <taxon>Sar</taxon>
        <taxon>Stramenopiles</taxon>
        <taxon>Ochrophyta</taxon>
        <taxon>Bacillariophyta</taxon>
        <taxon>Coscinodiscophyceae</taxon>
        <taxon>Thalassiosirophycidae</taxon>
        <taxon>Thalassiosirales</taxon>
        <taxon>Thalassiosiraceae</taxon>
        <taxon>Thalassiosira</taxon>
    </lineage>
</organism>
<evidence type="ECO:0000313" key="2">
    <source>
        <dbReference type="EMBL" id="EJK74284.1"/>
    </source>
</evidence>
<gene>
    <name evidence="2" type="ORF">THAOC_04046</name>
</gene>
<sequence>MVLATNLKFNYRRAWYVPLQSNTYLHQPSCQQPSCERSCGPSAGKHVTYRQYAAAWDRAYTDADRAERGYVEEEVKSKSKPAPSCGTGSGTIQGAYLEDAVPQAKEEGQEGGQRPGPSRPALRPPHVGRRGRVAGMDRLFFPLAGVIRRRRAGLRPTRPRGA</sequence>
<keyword evidence="3" id="KW-1185">Reference proteome</keyword>
<protein>
    <submittedName>
        <fullName evidence="2">Uncharacterized protein</fullName>
    </submittedName>
</protein>
<feature type="non-terminal residue" evidence="2">
    <location>
        <position position="162"/>
    </location>
</feature>
<proteinExistence type="predicted"/>
<dbReference type="Proteomes" id="UP000266841">
    <property type="component" value="Unassembled WGS sequence"/>
</dbReference>
<feature type="region of interest" description="Disordered" evidence="1">
    <location>
        <begin position="72"/>
        <end position="134"/>
    </location>
</feature>
<name>K0TB04_THAOC</name>
<evidence type="ECO:0000313" key="3">
    <source>
        <dbReference type="Proteomes" id="UP000266841"/>
    </source>
</evidence>